<dbReference type="GO" id="GO:0005886">
    <property type="term" value="C:plasma membrane"/>
    <property type="evidence" value="ECO:0007669"/>
    <property type="project" value="TreeGrafter"/>
</dbReference>
<evidence type="ECO:0000256" key="5">
    <source>
        <dbReference type="ARBA" id="ARBA00022989"/>
    </source>
</evidence>
<keyword evidence="4 8" id="KW-0812">Transmembrane</keyword>
<evidence type="ECO:0000256" key="4">
    <source>
        <dbReference type="ARBA" id="ARBA00022692"/>
    </source>
</evidence>
<feature type="transmembrane region" description="Helical" evidence="8">
    <location>
        <begin position="175"/>
        <end position="193"/>
    </location>
</feature>
<dbReference type="InterPro" id="IPR001248">
    <property type="entry name" value="Pur-cyt_permease"/>
</dbReference>
<name>A0A561BUT4_9ACTN</name>
<feature type="transmembrane region" description="Helical" evidence="8">
    <location>
        <begin position="148"/>
        <end position="168"/>
    </location>
</feature>
<feature type="transmembrane region" description="Helical" evidence="8">
    <location>
        <begin position="34"/>
        <end position="58"/>
    </location>
</feature>
<evidence type="ECO:0000256" key="2">
    <source>
        <dbReference type="ARBA" id="ARBA00008974"/>
    </source>
</evidence>
<dbReference type="InterPro" id="IPR026030">
    <property type="entry name" value="Pur-cyt_permease_Fcy2/21/22"/>
</dbReference>
<feature type="transmembrane region" description="Helical" evidence="8">
    <location>
        <begin position="330"/>
        <end position="346"/>
    </location>
</feature>
<comment type="caution">
    <text evidence="9">The sequence shown here is derived from an EMBL/GenBank/DDBJ whole genome shotgun (WGS) entry which is preliminary data.</text>
</comment>
<dbReference type="CDD" id="cd11484">
    <property type="entry name" value="SLC-NCS1sbd_CobB-like"/>
    <property type="match status" value="1"/>
</dbReference>
<feature type="transmembrane region" description="Helical" evidence="8">
    <location>
        <begin position="358"/>
        <end position="379"/>
    </location>
</feature>
<evidence type="ECO:0000256" key="8">
    <source>
        <dbReference type="SAM" id="Phobius"/>
    </source>
</evidence>
<evidence type="ECO:0000256" key="3">
    <source>
        <dbReference type="ARBA" id="ARBA00022448"/>
    </source>
</evidence>
<feature type="transmembrane region" description="Helical" evidence="8">
    <location>
        <begin position="105"/>
        <end position="128"/>
    </location>
</feature>
<dbReference type="AlphaFoldDB" id="A0A561BUT4"/>
<evidence type="ECO:0000313" key="10">
    <source>
        <dbReference type="Proteomes" id="UP000318380"/>
    </source>
</evidence>
<comment type="similarity">
    <text evidence="2 7">Belongs to the purine-cytosine permease (2.A.39) family.</text>
</comment>
<feature type="transmembrane region" description="Helical" evidence="8">
    <location>
        <begin position="64"/>
        <end position="84"/>
    </location>
</feature>
<feature type="transmembrane region" description="Helical" evidence="8">
    <location>
        <begin position="438"/>
        <end position="454"/>
    </location>
</feature>
<feature type="transmembrane region" description="Helical" evidence="8">
    <location>
        <begin position="399"/>
        <end position="418"/>
    </location>
</feature>
<feature type="transmembrane region" description="Helical" evidence="8">
    <location>
        <begin position="283"/>
        <end position="309"/>
    </location>
</feature>
<keyword evidence="10" id="KW-1185">Reference proteome</keyword>
<dbReference type="Pfam" id="PF02133">
    <property type="entry name" value="Transp_cyt_pur"/>
    <property type="match status" value="1"/>
</dbReference>
<gene>
    <name evidence="9" type="ORF">FB561_3820</name>
</gene>
<keyword evidence="3 7" id="KW-0813">Transport</keyword>
<dbReference type="RefSeq" id="WP_145808444.1">
    <property type="nucleotide sequence ID" value="NZ_VIVK01000001.1"/>
</dbReference>
<comment type="subcellular location">
    <subcellularLocation>
        <location evidence="1">Membrane</location>
        <topology evidence="1">Multi-pass membrane protein</topology>
    </subcellularLocation>
</comment>
<accession>A0A561BUT4</accession>
<sequence length="474" mass="49988">MTTSTDPTEAVRFDAHGIRPIPPAGRDSTPWEQFWIWTGANLAPINWVLGALGVTLGLSLLETLVVVVAGNVVGCAVFGIFNVVGHRTGVNQMVLGRSAFGRRGAVLPGVVQGLLTMAWVGVNTWVVLDLALAVLGRLGVHGGLGLKAVVAALIMVVQLVLALYGFYAIRTFEKYTVPLTVVVMAVMTVIALSRTELHWTASTATSPAEKVTAITQLLTAIGIGWGISWVPYSADYSRFVKAGVPDRHVFWSTALGMFVPTVWLAGLGACLASAGGGSDPSTLVIGAFGIMALPVLVLVMHGPIATNILNLYSCSLAALSIGVRAGRWKVTLVAGVIASVVLAVFVQADNFAHAFDQWMVSILVWISPWAGVVLVDYFIVHRGRIDLTSLYDEARGRAVNAPALVSLGAGLVAAWAWQYGLVPAMQGPLAKALNNTDFSWLSGAVVAGGLYCALSRARIVARETVVPATSLEPQ</sequence>
<reference evidence="9 10" key="1">
    <citation type="submission" date="2019-06" db="EMBL/GenBank/DDBJ databases">
        <title>Sequencing the genomes of 1000 actinobacteria strains.</title>
        <authorList>
            <person name="Klenk H.-P."/>
        </authorList>
    </citation>
    <scope>NUCLEOTIDE SEQUENCE [LARGE SCALE GENOMIC DNA]</scope>
    <source>
        <strain evidence="9 10">DSM 24683</strain>
    </source>
</reference>
<dbReference type="Gene3D" id="1.10.4160.10">
    <property type="entry name" value="Hydantoin permease"/>
    <property type="match status" value="1"/>
</dbReference>
<dbReference type="GO" id="GO:0022857">
    <property type="term" value="F:transmembrane transporter activity"/>
    <property type="evidence" value="ECO:0007669"/>
    <property type="project" value="InterPro"/>
</dbReference>
<dbReference type="OrthoDB" id="9809167at2"/>
<dbReference type="PANTHER" id="PTHR31806">
    <property type="entry name" value="PURINE-CYTOSINE PERMEASE FCY2-RELATED"/>
    <property type="match status" value="1"/>
</dbReference>
<dbReference type="PIRSF" id="PIRSF002744">
    <property type="entry name" value="Pur-cyt_permease"/>
    <property type="match status" value="1"/>
</dbReference>
<feature type="transmembrane region" description="Helical" evidence="8">
    <location>
        <begin position="253"/>
        <end position="277"/>
    </location>
</feature>
<organism evidence="9 10">
    <name type="scientific">Kribbella amoyensis</name>
    <dbReference type="NCBI Taxonomy" id="996641"/>
    <lineage>
        <taxon>Bacteria</taxon>
        <taxon>Bacillati</taxon>
        <taxon>Actinomycetota</taxon>
        <taxon>Actinomycetes</taxon>
        <taxon>Propionibacteriales</taxon>
        <taxon>Kribbellaceae</taxon>
        <taxon>Kribbella</taxon>
    </lineage>
</organism>
<evidence type="ECO:0000313" key="9">
    <source>
        <dbReference type="EMBL" id="TWD82680.1"/>
    </source>
</evidence>
<evidence type="ECO:0000256" key="7">
    <source>
        <dbReference type="PIRNR" id="PIRNR002744"/>
    </source>
</evidence>
<dbReference type="Proteomes" id="UP000318380">
    <property type="component" value="Unassembled WGS sequence"/>
</dbReference>
<dbReference type="EMBL" id="VIVK01000001">
    <property type="protein sequence ID" value="TWD82680.1"/>
    <property type="molecule type" value="Genomic_DNA"/>
</dbReference>
<evidence type="ECO:0000256" key="1">
    <source>
        <dbReference type="ARBA" id="ARBA00004141"/>
    </source>
</evidence>
<protein>
    <submittedName>
        <fullName evidence="9">NCS1 nucleoside transporter family</fullName>
    </submittedName>
</protein>
<dbReference type="PANTHER" id="PTHR31806:SF1">
    <property type="entry name" value="PURINE-CYTOSINE PERMEASE FCY2-RELATED"/>
    <property type="match status" value="1"/>
</dbReference>
<keyword evidence="5 8" id="KW-1133">Transmembrane helix</keyword>
<keyword evidence="6 7" id="KW-0472">Membrane</keyword>
<feature type="transmembrane region" description="Helical" evidence="8">
    <location>
        <begin position="213"/>
        <end position="232"/>
    </location>
</feature>
<evidence type="ECO:0000256" key="6">
    <source>
        <dbReference type="ARBA" id="ARBA00023136"/>
    </source>
</evidence>
<proteinExistence type="inferred from homology"/>